<dbReference type="Pfam" id="PF13687">
    <property type="entry name" value="DUF4153"/>
    <property type="match status" value="1"/>
</dbReference>
<organism evidence="2 3">
    <name type="scientific">Rhodonellum ikkaensis</name>
    <dbReference type="NCBI Taxonomy" id="336829"/>
    <lineage>
        <taxon>Bacteria</taxon>
        <taxon>Pseudomonadati</taxon>
        <taxon>Bacteroidota</taxon>
        <taxon>Cytophagia</taxon>
        <taxon>Cytophagales</taxon>
        <taxon>Cytophagaceae</taxon>
        <taxon>Rhodonellum</taxon>
    </lineage>
</organism>
<feature type="transmembrane region" description="Helical" evidence="1">
    <location>
        <begin position="350"/>
        <end position="371"/>
    </location>
</feature>
<feature type="transmembrane region" description="Helical" evidence="1">
    <location>
        <begin position="257"/>
        <end position="279"/>
    </location>
</feature>
<feature type="transmembrane region" description="Helical" evidence="1">
    <location>
        <begin position="82"/>
        <end position="100"/>
    </location>
</feature>
<accession>A0A1H3NJC5</accession>
<name>A0A1H3NJC5_9BACT</name>
<feature type="transmembrane region" description="Helical" evidence="1">
    <location>
        <begin position="294"/>
        <end position="312"/>
    </location>
</feature>
<proteinExistence type="predicted"/>
<dbReference type="Proteomes" id="UP000199663">
    <property type="component" value="Unassembled WGS sequence"/>
</dbReference>
<feature type="transmembrane region" description="Helical" evidence="1">
    <location>
        <begin position="20"/>
        <end position="38"/>
    </location>
</feature>
<keyword evidence="3" id="KW-1185">Reference proteome</keyword>
<evidence type="ECO:0000256" key="1">
    <source>
        <dbReference type="SAM" id="Phobius"/>
    </source>
</evidence>
<sequence length="635" mass="72566">MRFPSLEFILQSAKTAAKRFPLSLFVAVLATGLAISLVHEKNDWVNLTRLNLMLTAALGIPLYFSVGVLSEKKILKGIQKPLGYLVATLVLILIFLNFPVRDAPENTHAPYIRYIVYFLAIHLVVAFSPYLANKDLNVFWNYNKVLFIRLVTGAFYSFVLFLGLTLALGAVHLLFKLNITPEFYLRLFLVVVGIFNTWFFLSGIPEDFSKSESESNFPRELKVFSQYLLLPLLSVYLVILYAYGAKIILTWDWPSGIVTYMIIAVSILGVFTNLLLFPFQNSENNLWMKKFFKVYYFLLVPLIVLLFVAVGIRVGQYGITVNRYIIILLGIWLSLISFYFILGFKNLKTIPISLSLFMLIGSFGPWGMFAISEKSQLNRLKTMLEGSGILREGKIQNEVIWDMDTKGNLQGEKLGNIQKIKPKDLGEVSSILKYLGDFHGFGKLKRWFDQDLSQLISQASANKEPWEKPDPATLYMETMGLRLDFGPLEGKNGLLPIVLMAKSQNQTEISGFDYLIHYTWFAAEPKEALVTELGKNRLDVNFPSDIDEKLVMIWNDKTLTLDIKPWILDLIAQRNLHSKFDFEQEALTLEKEFEGLKVRFLFSTIQLNQQEEKTRVEFVNVKLLIGTMSIANSEK</sequence>
<feature type="transmembrane region" description="Helical" evidence="1">
    <location>
        <begin position="147"/>
        <end position="171"/>
    </location>
</feature>
<comment type="caution">
    <text evidence="2">The sequence shown here is derived from an EMBL/GenBank/DDBJ whole genome shotgun (WGS) entry which is preliminary data.</text>
</comment>
<evidence type="ECO:0008006" key="4">
    <source>
        <dbReference type="Google" id="ProtNLM"/>
    </source>
</evidence>
<keyword evidence="1" id="KW-0812">Transmembrane</keyword>
<evidence type="ECO:0000313" key="3">
    <source>
        <dbReference type="Proteomes" id="UP000199663"/>
    </source>
</evidence>
<feature type="transmembrane region" description="Helical" evidence="1">
    <location>
        <begin position="50"/>
        <end position="70"/>
    </location>
</feature>
<gene>
    <name evidence="2" type="ORF">SAMN05444412_103278</name>
</gene>
<dbReference type="InterPro" id="IPR025291">
    <property type="entry name" value="DUF4153"/>
</dbReference>
<feature type="transmembrane region" description="Helical" evidence="1">
    <location>
        <begin position="324"/>
        <end position="344"/>
    </location>
</feature>
<reference evidence="2 3" key="1">
    <citation type="submission" date="2016-10" db="EMBL/GenBank/DDBJ databases">
        <authorList>
            <person name="Varghese N."/>
            <person name="Submissions S."/>
        </authorList>
    </citation>
    <scope>NUCLEOTIDE SEQUENCE [LARGE SCALE GENOMIC DNA]</scope>
    <source>
        <strain evidence="2 3">DSM 17997</strain>
    </source>
</reference>
<feature type="transmembrane region" description="Helical" evidence="1">
    <location>
        <begin position="112"/>
        <end position="132"/>
    </location>
</feature>
<keyword evidence="1" id="KW-1133">Transmembrane helix</keyword>
<protein>
    <recommendedName>
        <fullName evidence="4">DUF4153 domain-containing protein</fullName>
    </recommendedName>
</protein>
<dbReference type="EMBL" id="FNQC01000003">
    <property type="protein sequence ID" value="SDY88780.1"/>
    <property type="molecule type" value="Genomic_DNA"/>
</dbReference>
<evidence type="ECO:0000313" key="2">
    <source>
        <dbReference type="EMBL" id="SDY88780.1"/>
    </source>
</evidence>
<keyword evidence="1" id="KW-0472">Membrane</keyword>
<feature type="transmembrane region" description="Helical" evidence="1">
    <location>
        <begin position="224"/>
        <end position="245"/>
    </location>
</feature>
<feature type="transmembrane region" description="Helical" evidence="1">
    <location>
        <begin position="183"/>
        <end position="204"/>
    </location>
</feature>